<dbReference type="InterPro" id="IPR036465">
    <property type="entry name" value="vWFA_dom_sf"/>
</dbReference>
<keyword evidence="7" id="KW-0654">Proteoglycan</keyword>
<evidence type="ECO:0000256" key="6">
    <source>
        <dbReference type="ARBA" id="ARBA00022900"/>
    </source>
</evidence>
<keyword evidence="4" id="KW-0646">Protease inhibitor</keyword>
<dbReference type="InterPro" id="IPR002035">
    <property type="entry name" value="VWF_A"/>
</dbReference>
<dbReference type="Pfam" id="PF13768">
    <property type="entry name" value="VWA_3"/>
    <property type="match status" value="1"/>
</dbReference>
<evidence type="ECO:0000256" key="3">
    <source>
        <dbReference type="ARBA" id="ARBA00022525"/>
    </source>
</evidence>
<reference evidence="13" key="3">
    <citation type="submission" date="2025-09" db="UniProtKB">
        <authorList>
            <consortium name="Ensembl"/>
        </authorList>
    </citation>
    <scope>IDENTIFICATION</scope>
</reference>
<evidence type="ECO:0000256" key="7">
    <source>
        <dbReference type="ARBA" id="ARBA00022974"/>
    </source>
</evidence>
<dbReference type="OMA" id="EFIYWIN"/>
<dbReference type="SMART" id="SM00609">
    <property type="entry name" value="VIT"/>
    <property type="match status" value="1"/>
</dbReference>
<evidence type="ECO:0000259" key="12">
    <source>
        <dbReference type="PROSITE" id="PS51468"/>
    </source>
</evidence>
<dbReference type="Pfam" id="PF06668">
    <property type="entry name" value="ITI_HC_C"/>
    <property type="match status" value="1"/>
</dbReference>
<dbReference type="Gene3D" id="3.40.50.410">
    <property type="entry name" value="von Willebrand factor, type A domain"/>
    <property type="match status" value="1"/>
</dbReference>
<sequence>MAFLPCSDVLSPPQVEVHSVIVDCTVTSRFAHTVMTSKALNKANVSQEIFFEVEMPKTAFITNFSMEIENRFYVGEIKEKEKAKKQYEKAVSSGQTAGLVKASGRKMEKFSVSVNIAAESNVTFILTYEELLQRKLGLYEILTRVKPKSLVQEFKIVTNIYEPQGLSSVDAHATFLSNDLLPLVEKTVSDKKAHISFSPTIDQQRKCPGCDGTLIDGDFIVKYDVNREKNLGDIQIVNGYFVHFFAPPVLPRVPKNVVFVIDRSGSMTGMKMQQTQEAMLAILKDLDEEDHFALVPFDTVTEVWKESLTKATKQNVSDAMNYIKTIDARGLTKGIDMLKKARQENRLPERSTDMIILLTDGMPDHGKLMECMSLYCLGFGNNVDYNFLDVMSKENRGMARRIYEASDATLQLQGFYEEVASPLLLDVDLRYPDNAVDFLTTNNFAQLFNGSEIVVAGRLTDNNLDNFLVEVLGQGFEGDYKVEGQASALDWTAMYPDDEYIFGDFTERLWAYLTIQQLLEKSKTGDSNMKANATAKALEMSLKYSFVTPLTSMVVTKPETEDGNADPVIADKLTEGLRGEGWRRGFGGMISQLSSGVLLSSTVDGDPHFMIELPDRHDALCFNINDKPGTIFNLVSDPESGIVVHGQIIGDKKISPDGTMNTYFGSFGIIHQTLGVRLEVNTQEISVFQDNKQVKLLWSDTAAVKGLNMDLLVTKDRSLTVTLKDSVKFVILLHKVWAKHPYHRDYLGFYTVDSHLLSPSVHGLLGQFYHGIEYEVTGLRPGEHPDKPDATMYVKGRELNVTRGWQRDFSRDVKNGERVSCWFIHSNGTGLIDGDASDYIVSSLFTTD</sequence>
<dbReference type="PANTHER" id="PTHR10338">
    <property type="entry name" value="INTER-ALPHA-TRYPSIN INHIBITOR HEAVY CHAIN FAMILY MEMBER"/>
    <property type="match status" value="1"/>
</dbReference>
<reference evidence="13" key="1">
    <citation type="submission" date="2019-06" db="EMBL/GenBank/DDBJ databases">
        <authorList>
            <consortium name="Wellcome Sanger Institute Data Sharing"/>
        </authorList>
    </citation>
    <scope>NUCLEOTIDE SEQUENCE [LARGE SCALE GENOMIC DNA]</scope>
</reference>
<dbReference type="PROSITE" id="PS50234">
    <property type="entry name" value="VWFA"/>
    <property type="match status" value="1"/>
</dbReference>
<evidence type="ECO:0000256" key="2">
    <source>
        <dbReference type="ARBA" id="ARBA00010158"/>
    </source>
</evidence>
<comment type="similarity">
    <text evidence="2">Belongs to the ITIH family.</text>
</comment>
<feature type="domain" description="VIT" evidence="12">
    <location>
        <begin position="1"/>
        <end position="130"/>
    </location>
</feature>
<reference evidence="13" key="2">
    <citation type="submission" date="2025-08" db="UniProtKB">
        <authorList>
            <consortium name="Ensembl"/>
        </authorList>
    </citation>
    <scope>IDENTIFICATION</scope>
</reference>
<dbReference type="PROSITE" id="PS51468">
    <property type="entry name" value="VIT"/>
    <property type="match status" value="1"/>
</dbReference>
<organism evidence="13 14">
    <name type="scientific">Salarias fasciatus</name>
    <name type="common">Jewelled blenny</name>
    <name type="synonym">Blennius fasciatus</name>
    <dbReference type="NCBI Taxonomy" id="181472"/>
    <lineage>
        <taxon>Eukaryota</taxon>
        <taxon>Metazoa</taxon>
        <taxon>Chordata</taxon>
        <taxon>Craniata</taxon>
        <taxon>Vertebrata</taxon>
        <taxon>Euteleostomi</taxon>
        <taxon>Actinopterygii</taxon>
        <taxon>Neopterygii</taxon>
        <taxon>Teleostei</taxon>
        <taxon>Neoteleostei</taxon>
        <taxon>Acanthomorphata</taxon>
        <taxon>Ovalentaria</taxon>
        <taxon>Blenniimorphae</taxon>
        <taxon>Blenniiformes</taxon>
        <taxon>Blennioidei</taxon>
        <taxon>Blenniidae</taxon>
        <taxon>Salariinae</taxon>
        <taxon>Salarias</taxon>
    </lineage>
</organism>
<evidence type="ECO:0000256" key="10">
    <source>
        <dbReference type="ARBA" id="ARBA00039924"/>
    </source>
</evidence>
<dbReference type="SMART" id="SM00327">
    <property type="entry name" value="VWA"/>
    <property type="match status" value="1"/>
</dbReference>
<evidence type="ECO:0000256" key="1">
    <source>
        <dbReference type="ARBA" id="ARBA00004613"/>
    </source>
</evidence>
<proteinExistence type="inferred from homology"/>
<comment type="subcellular location">
    <subcellularLocation>
        <location evidence="1">Secreted</location>
    </subcellularLocation>
</comment>
<keyword evidence="14" id="KW-1185">Reference proteome</keyword>
<dbReference type="Ensembl" id="ENSSFAT00005036383.1">
    <property type="protein sequence ID" value="ENSSFAP00005035054.1"/>
    <property type="gene ID" value="ENSSFAG00005017753.1"/>
</dbReference>
<keyword evidence="6" id="KW-0722">Serine protease inhibitor</keyword>
<protein>
    <recommendedName>
        <fullName evidence="10">Inter-alpha-trypsin inhibitor heavy chain H3</fullName>
    </recommendedName>
</protein>
<evidence type="ECO:0000313" key="14">
    <source>
        <dbReference type="Proteomes" id="UP000472267"/>
    </source>
</evidence>
<evidence type="ECO:0000259" key="11">
    <source>
        <dbReference type="PROSITE" id="PS50234"/>
    </source>
</evidence>
<comment type="function">
    <text evidence="9">May act as a carrier of hyaluronan in serum or as a binding protein between hyaluronan and other matrix protein, including those on cell surfaces in tissues to regulate the localization, synthesis and degradation of hyaluronan which are essential to cells undergoing biological processes.</text>
</comment>
<dbReference type="SUPFAM" id="SSF53300">
    <property type="entry name" value="vWA-like"/>
    <property type="match status" value="1"/>
</dbReference>
<dbReference type="GO" id="GO:0030212">
    <property type="term" value="P:hyaluronan metabolic process"/>
    <property type="evidence" value="ECO:0007669"/>
    <property type="project" value="InterPro"/>
</dbReference>
<evidence type="ECO:0000256" key="4">
    <source>
        <dbReference type="ARBA" id="ARBA00022690"/>
    </source>
</evidence>
<dbReference type="InterPro" id="IPR010600">
    <property type="entry name" value="ITI_HC_C"/>
</dbReference>
<dbReference type="AlphaFoldDB" id="A0A672I1M9"/>
<dbReference type="GO" id="GO:0004867">
    <property type="term" value="F:serine-type endopeptidase inhibitor activity"/>
    <property type="evidence" value="ECO:0007669"/>
    <property type="project" value="UniProtKB-KW"/>
</dbReference>
<dbReference type="PANTHER" id="PTHR10338:SF115">
    <property type="entry name" value="INTER-ALPHA-TRYPSIN INHIBITOR HEAVY CHAIN H3"/>
    <property type="match status" value="1"/>
</dbReference>
<feature type="domain" description="VWFA" evidence="11">
    <location>
        <begin position="256"/>
        <end position="419"/>
    </location>
</feature>
<dbReference type="Proteomes" id="UP000472267">
    <property type="component" value="Chromosome 5"/>
</dbReference>
<evidence type="ECO:0000313" key="13">
    <source>
        <dbReference type="Ensembl" id="ENSSFAP00005035054.1"/>
    </source>
</evidence>
<name>A0A672I1M9_SALFA</name>
<dbReference type="GO" id="GO:0005576">
    <property type="term" value="C:extracellular region"/>
    <property type="evidence" value="ECO:0007669"/>
    <property type="project" value="UniProtKB-SubCell"/>
</dbReference>
<evidence type="ECO:0000256" key="8">
    <source>
        <dbReference type="ARBA" id="ARBA00023180"/>
    </source>
</evidence>
<dbReference type="InterPro" id="IPR013694">
    <property type="entry name" value="VIT"/>
</dbReference>
<dbReference type="InterPro" id="IPR050934">
    <property type="entry name" value="ITIH"/>
</dbReference>
<evidence type="ECO:0000256" key="5">
    <source>
        <dbReference type="ARBA" id="ARBA00022729"/>
    </source>
</evidence>
<keyword evidence="8" id="KW-0325">Glycoprotein</keyword>
<dbReference type="Pfam" id="PF08487">
    <property type="entry name" value="VIT"/>
    <property type="match status" value="1"/>
</dbReference>
<gene>
    <name evidence="13" type="primary">LOC115387981</name>
</gene>
<evidence type="ECO:0000256" key="9">
    <source>
        <dbReference type="ARBA" id="ARBA00037051"/>
    </source>
</evidence>
<keyword evidence="3" id="KW-0964">Secreted</keyword>
<accession>A0A672I1M9</accession>
<keyword evidence="5" id="KW-0732">Signal</keyword>